<evidence type="ECO:0000313" key="2">
    <source>
        <dbReference type="EMBL" id="MDM5264478.1"/>
    </source>
</evidence>
<evidence type="ECO:0000313" key="3">
    <source>
        <dbReference type="Proteomes" id="UP001169066"/>
    </source>
</evidence>
<evidence type="ECO:0008006" key="4">
    <source>
        <dbReference type="Google" id="ProtNLM"/>
    </source>
</evidence>
<keyword evidence="3" id="KW-1185">Reference proteome</keyword>
<dbReference type="RefSeq" id="WP_289402372.1">
    <property type="nucleotide sequence ID" value="NZ_JAQIBC010000008.1"/>
</dbReference>
<reference evidence="2" key="1">
    <citation type="submission" date="2023-01" db="EMBL/GenBank/DDBJ databases">
        <title>Sulfurovum sp. XTW-4 genome assembly.</title>
        <authorList>
            <person name="Wang J."/>
        </authorList>
    </citation>
    <scope>NUCLEOTIDE SEQUENCE</scope>
    <source>
        <strain evidence="2">XTW-4</strain>
    </source>
</reference>
<evidence type="ECO:0000256" key="1">
    <source>
        <dbReference type="SAM" id="SignalP"/>
    </source>
</evidence>
<accession>A0ABT7QTS3</accession>
<name>A0ABT7QTS3_9BACT</name>
<dbReference type="PROSITE" id="PS51257">
    <property type="entry name" value="PROKAR_LIPOPROTEIN"/>
    <property type="match status" value="1"/>
</dbReference>
<feature type="signal peptide" evidence="1">
    <location>
        <begin position="1"/>
        <end position="21"/>
    </location>
</feature>
<protein>
    <recommendedName>
        <fullName evidence="4">Lipoprotein</fullName>
    </recommendedName>
</protein>
<proteinExistence type="predicted"/>
<dbReference type="EMBL" id="JAQIBC010000008">
    <property type="protein sequence ID" value="MDM5264478.1"/>
    <property type="molecule type" value="Genomic_DNA"/>
</dbReference>
<comment type="caution">
    <text evidence="2">The sequence shown here is derived from an EMBL/GenBank/DDBJ whole genome shotgun (WGS) entry which is preliminary data.</text>
</comment>
<feature type="chain" id="PRO_5046233980" description="Lipoprotein" evidence="1">
    <location>
        <begin position="22"/>
        <end position="127"/>
    </location>
</feature>
<dbReference type="Proteomes" id="UP001169066">
    <property type="component" value="Unassembled WGS sequence"/>
</dbReference>
<sequence length="127" mass="14756">MKYFLKLSLFSMALLFMQGCATHQKFVNKYNAWVGQDINDLIKKIGYPDSTYILPNKNKVYVYERSRIYTYPSMSIGYGHWPYYHGGYGMYSYGSDVVQRTCKLYLETNKHGIIVKWGSRGNACVSN</sequence>
<organism evidence="2 3">
    <name type="scientific">Sulfurovum xiamenensis</name>
    <dbReference type="NCBI Taxonomy" id="3019066"/>
    <lineage>
        <taxon>Bacteria</taxon>
        <taxon>Pseudomonadati</taxon>
        <taxon>Campylobacterota</taxon>
        <taxon>Epsilonproteobacteria</taxon>
        <taxon>Campylobacterales</taxon>
        <taxon>Sulfurovaceae</taxon>
        <taxon>Sulfurovum</taxon>
    </lineage>
</organism>
<gene>
    <name evidence="2" type="ORF">PF327_09740</name>
</gene>
<keyword evidence="1" id="KW-0732">Signal</keyword>